<comment type="caution">
    <text evidence="2">The sequence shown here is derived from an EMBL/GenBank/DDBJ whole genome shotgun (WGS) entry which is preliminary data.</text>
</comment>
<dbReference type="EMBL" id="JAENII010000006">
    <property type="protein sequence ID" value="MBK1827204.1"/>
    <property type="molecule type" value="Genomic_DNA"/>
</dbReference>
<reference evidence="2" key="1">
    <citation type="submission" date="2021-01" db="EMBL/GenBank/DDBJ databases">
        <title>Modified the classification status of verrucomicrobia.</title>
        <authorList>
            <person name="Feng X."/>
        </authorList>
    </citation>
    <scope>NUCLEOTIDE SEQUENCE</scope>
    <source>
        <strain evidence="2">KCTC 22201</strain>
    </source>
</reference>
<evidence type="ECO:0000313" key="2">
    <source>
        <dbReference type="EMBL" id="MBK1827204.1"/>
    </source>
</evidence>
<protein>
    <submittedName>
        <fullName evidence="2">Uncharacterized protein</fullName>
    </submittedName>
</protein>
<dbReference type="RefSeq" id="WP_200278656.1">
    <property type="nucleotide sequence ID" value="NZ_JAENII010000006.1"/>
</dbReference>
<dbReference type="AlphaFoldDB" id="A0A934R8I4"/>
<evidence type="ECO:0000256" key="1">
    <source>
        <dbReference type="SAM" id="MobiDB-lite"/>
    </source>
</evidence>
<proteinExistence type="predicted"/>
<feature type="region of interest" description="Disordered" evidence="1">
    <location>
        <begin position="1"/>
        <end position="27"/>
    </location>
</feature>
<sequence>MGSLTVADNSENRPAGGTEEADTWAPKSEELKPLFIDIPEFDEYPKDKQEACRELPNLITHGFLCYGVNPKTGKAYSGRVEFRRADDKYHLVVKRQIGDRVEWGVARFLYVRGSSEPDAKHSLRLLVVRWKSEDEVHTIRYEHIHHLNSDPESKFVGAGEALHETLVMDSL</sequence>
<organism evidence="2 3">
    <name type="scientific">Haloferula rosea</name>
    <dbReference type="NCBI Taxonomy" id="490093"/>
    <lineage>
        <taxon>Bacteria</taxon>
        <taxon>Pseudomonadati</taxon>
        <taxon>Verrucomicrobiota</taxon>
        <taxon>Verrucomicrobiia</taxon>
        <taxon>Verrucomicrobiales</taxon>
        <taxon>Verrucomicrobiaceae</taxon>
        <taxon>Haloferula</taxon>
    </lineage>
</organism>
<gene>
    <name evidence="2" type="ORF">JIN81_09235</name>
</gene>
<evidence type="ECO:0000313" key="3">
    <source>
        <dbReference type="Proteomes" id="UP000658278"/>
    </source>
</evidence>
<dbReference type="Proteomes" id="UP000658278">
    <property type="component" value="Unassembled WGS sequence"/>
</dbReference>
<keyword evidence="3" id="KW-1185">Reference proteome</keyword>
<name>A0A934R8I4_9BACT</name>
<accession>A0A934R8I4</accession>